<dbReference type="Proteomes" id="UP000244336">
    <property type="component" value="Chromosome 5"/>
</dbReference>
<accession>A0A2T7DDA7</accession>
<dbReference type="EMBL" id="CM009753">
    <property type="protein sequence ID" value="PUZ53581.1"/>
    <property type="molecule type" value="Genomic_DNA"/>
</dbReference>
<sequence>MHGNGLHPQSPLLALRRRLPLPPATHRCAPPPCSPLPAAAEICVNSLCRGGGAPGLAGNALPPFSARRISIASSSPSLFRRQGSKRTRSEDPKVIENEAECIVSRSPTSSRRFKWSKDRTKFLTDYLMQQASDTKGKEALFREDTLREAAEAVTQRFRRECGVADVQRRLTALGEKWRRIQKMKALGSVSWDHATRTISMREEDYQQYAMDHPKDSGMLNRPIEDYDELSFIFSDEYGPSADGIQLRKIQNTNSDDSKISEDPVEQKIACEDMRYLVLKIGELIDAIKSLKPRDFADDLWKAVTACGYNDRMSITAFEYFLKNEVEGKIFLVRSPDLRKEWLAKFFSSLL</sequence>
<protein>
    <recommendedName>
        <fullName evidence="1">Myb/SANT-like domain-containing protein</fullName>
    </recommendedName>
</protein>
<dbReference type="Gramene" id="PUZ53581">
    <property type="protein sequence ID" value="PUZ53581"/>
    <property type="gene ID" value="GQ55_5G063000"/>
</dbReference>
<dbReference type="InterPro" id="IPR024752">
    <property type="entry name" value="Myb/SANT-like_dom"/>
</dbReference>
<reference evidence="2 3" key="1">
    <citation type="submission" date="2018-04" db="EMBL/GenBank/DDBJ databases">
        <title>WGS assembly of Panicum hallii var. hallii HAL2.</title>
        <authorList>
            <person name="Lovell J."/>
            <person name="Jenkins J."/>
            <person name="Lowry D."/>
            <person name="Mamidi S."/>
            <person name="Sreedasyam A."/>
            <person name="Weng X."/>
            <person name="Barry K."/>
            <person name="Bonette J."/>
            <person name="Campitelli B."/>
            <person name="Daum C."/>
            <person name="Gordon S."/>
            <person name="Gould B."/>
            <person name="Lipzen A."/>
            <person name="MacQueen A."/>
            <person name="Palacio-Mejia J."/>
            <person name="Plott C."/>
            <person name="Shakirov E."/>
            <person name="Shu S."/>
            <person name="Yoshinaga Y."/>
            <person name="Zane M."/>
            <person name="Rokhsar D."/>
            <person name="Grimwood J."/>
            <person name="Schmutz J."/>
            <person name="Juenger T."/>
        </authorList>
    </citation>
    <scope>NUCLEOTIDE SEQUENCE [LARGE SCALE GENOMIC DNA]</scope>
    <source>
        <strain evidence="3">cv. HAL2</strain>
    </source>
</reference>
<name>A0A2T7DDA7_9POAL</name>
<feature type="domain" description="Myb/SANT-like" evidence="1">
    <location>
        <begin position="114"/>
        <end position="208"/>
    </location>
</feature>
<dbReference type="PANTHER" id="PTHR46929:SF33">
    <property type="entry name" value="L10-INTERACTING MYB DOMAIN-CONTAINING PROTEIN-LIKE ISOFORM X1"/>
    <property type="match status" value="1"/>
</dbReference>
<evidence type="ECO:0000259" key="1">
    <source>
        <dbReference type="Pfam" id="PF12776"/>
    </source>
</evidence>
<dbReference type="PANTHER" id="PTHR46929">
    <property type="entry name" value="EXPRESSED PROTEIN"/>
    <property type="match status" value="1"/>
</dbReference>
<dbReference type="Pfam" id="PF12776">
    <property type="entry name" value="Myb_DNA-bind_3"/>
    <property type="match status" value="1"/>
</dbReference>
<gene>
    <name evidence="2" type="ORF">GQ55_5G063000</name>
</gene>
<dbReference type="AlphaFoldDB" id="A0A2T7DDA7"/>
<keyword evidence="3" id="KW-1185">Reference proteome</keyword>
<evidence type="ECO:0000313" key="3">
    <source>
        <dbReference type="Proteomes" id="UP000244336"/>
    </source>
</evidence>
<evidence type="ECO:0000313" key="2">
    <source>
        <dbReference type="EMBL" id="PUZ53581.1"/>
    </source>
</evidence>
<dbReference type="OrthoDB" id="1301570at2759"/>
<proteinExistence type="predicted"/>
<organism evidence="2 3">
    <name type="scientific">Panicum hallii var. hallii</name>
    <dbReference type="NCBI Taxonomy" id="1504633"/>
    <lineage>
        <taxon>Eukaryota</taxon>
        <taxon>Viridiplantae</taxon>
        <taxon>Streptophyta</taxon>
        <taxon>Embryophyta</taxon>
        <taxon>Tracheophyta</taxon>
        <taxon>Spermatophyta</taxon>
        <taxon>Magnoliopsida</taxon>
        <taxon>Liliopsida</taxon>
        <taxon>Poales</taxon>
        <taxon>Poaceae</taxon>
        <taxon>PACMAD clade</taxon>
        <taxon>Panicoideae</taxon>
        <taxon>Panicodae</taxon>
        <taxon>Paniceae</taxon>
        <taxon>Panicinae</taxon>
        <taxon>Panicum</taxon>
        <taxon>Panicum sect. Panicum</taxon>
    </lineage>
</organism>